<accession>A0AAV4FE41</accession>
<dbReference type="AlphaFoldDB" id="A0AAV4FE41"/>
<dbReference type="InterPro" id="IPR051603">
    <property type="entry name" value="Zinc-ADH_QOR/CCCR"/>
</dbReference>
<dbReference type="InterPro" id="IPR013149">
    <property type="entry name" value="ADH-like_C"/>
</dbReference>
<comment type="caution">
    <text evidence="3">The sequence shown here is derived from an EMBL/GenBank/DDBJ whole genome shotgun (WGS) entry which is preliminary data.</text>
</comment>
<dbReference type="PANTHER" id="PTHR44154">
    <property type="entry name" value="QUINONE OXIDOREDUCTASE"/>
    <property type="match status" value="1"/>
</dbReference>
<organism evidence="3 4">
    <name type="scientific">Elysia marginata</name>
    <dbReference type="NCBI Taxonomy" id="1093978"/>
    <lineage>
        <taxon>Eukaryota</taxon>
        <taxon>Metazoa</taxon>
        <taxon>Spiralia</taxon>
        <taxon>Lophotrochozoa</taxon>
        <taxon>Mollusca</taxon>
        <taxon>Gastropoda</taxon>
        <taxon>Heterobranchia</taxon>
        <taxon>Euthyneura</taxon>
        <taxon>Panpulmonata</taxon>
        <taxon>Sacoglossa</taxon>
        <taxon>Placobranchoidea</taxon>
        <taxon>Plakobranchidae</taxon>
        <taxon>Elysia</taxon>
    </lineage>
</organism>
<dbReference type="SUPFAM" id="SSF51735">
    <property type="entry name" value="NAD(P)-binding Rossmann-fold domains"/>
    <property type="match status" value="1"/>
</dbReference>
<dbReference type="GO" id="GO:0003730">
    <property type="term" value="F:mRNA 3'-UTR binding"/>
    <property type="evidence" value="ECO:0007669"/>
    <property type="project" value="TreeGrafter"/>
</dbReference>
<name>A0AAV4FE41_9GAST</name>
<gene>
    <name evidence="3" type="ORF">ElyMa_003806700</name>
</gene>
<evidence type="ECO:0000313" key="4">
    <source>
        <dbReference type="Proteomes" id="UP000762676"/>
    </source>
</evidence>
<dbReference type="PANTHER" id="PTHR44154:SF1">
    <property type="entry name" value="QUINONE OXIDOREDUCTASE"/>
    <property type="match status" value="1"/>
</dbReference>
<keyword evidence="4" id="KW-1185">Reference proteome</keyword>
<dbReference type="Gene3D" id="3.90.180.10">
    <property type="entry name" value="Medium-chain alcohol dehydrogenases, catalytic domain"/>
    <property type="match status" value="2"/>
</dbReference>
<evidence type="ECO:0000256" key="1">
    <source>
        <dbReference type="ARBA" id="ARBA00022857"/>
    </source>
</evidence>
<dbReference type="InterPro" id="IPR013154">
    <property type="entry name" value="ADH-like_N"/>
</dbReference>
<dbReference type="SMART" id="SM00829">
    <property type="entry name" value="PKS_ER"/>
    <property type="match status" value="1"/>
</dbReference>
<dbReference type="SUPFAM" id="SSF50129">
    <property type="entry name" value="GroES-like"/>
    <property type="match status" value="1"/>
</dbReference>
<dbReference type="InterPro" id="IPR036291">
    <property type="entry name" value="NAD(P)-bd_dom_sf"/>
</dbReference>
<protein>
    <submittedName>
        <fullName evidence="3">Quinone oxidoreductase</fullName>
    </submittedName>
</protein>
<reference evidence="3 4" key="1">
    <citation type="journal article" date="2021" name="Elife">
        <title>Chloroplast acquisition without the gene transfer in kleptoplastic sea slugs, Plakobranchus ocellatus.</title>
        <authorList>
            <person name="Maeda T."/>
            <person name="Takahashi S."/>
            <person name="Yoshida T."/>
            <person name="Shimamura S."/>
            <person name="Takaki Y."/>
            <person name="Nagai Y."/>
            <person name="Toyoda A."/>
            <person name="Suzuki Y."/>
            <person name="Arimoto A."/>
            <person name="Ishii H."/>
            <person name="Satoh N."/>
            <person name="Nishiyama T."/>
            <person name="Hasebe M."/>
            <person name="Maruyama T."/>
            <person name="Minagawa J."/>
            <person name="Obokata J."/>
            <person name="Shigenobu S."/>
        </authorList>
    </citation>
    <scope>NUCLEOTIDE SEQUENCE [LARGE SCALE GENOMIC DNA]</scope>
</reference>
<dbReference type="CDD" id="cd08253">
    <property type="entry name" value="zeta_crystallin"/>
    <property type="match status" value="1"/>
</dbReference>
<dbReference type="Pfam" id="PF08240">
    <property type="entry name" value="ADH_N"/>
    <property type="match status" value="1"/>
</dbReference>
<dbReference type="GO" id="GO:0003960">
    <property type="term" value="F:quinone reductase (NADPH) activity"/>
    <property type="evidence" value="ECO:0007669"/>
    <property type="project" value="TreeGrafter"/>
</dbReference>
<dbReference type="GO" id="GO:0070402">
    <property type="term" value="F:NADPH binding"/>
    <property type="evidence" value="ECO:0007669"/>
    <property type="project" value="TreeGrafter"/>
</dbReference>
<sequence length="260" mass="27526">MRAIRVTTFGGPENLKLESDLPIPSVGKKEVLLKVSAAGVNPVDTYIRNGTYARLPTLPYTPGSDAAGIVEEVGAEARPGQTCLIHGASGAVGLAAVQLAKAMGLRVIGTAGTKEGMDLVKETGADLVFNHRQDGYVKDIQDAVGGADIILEMLSNVNLQKDLDLVNAKGKVMIIGCRGPIEINPRSTMGKESCIMGVNLMSASDEEFKEMHCMLSAGMKVGWLEPKVSTVYPLGEAKTAHHDVINNQGTQGKLILDTTK</sequence>
<dbReference type="InterPro" id="IPR011032">
    <property type="entry name" value="GroES-like_sf"/>
</dbReference>
<dbReference type="Proteomes" id="UP000762676">
    <property type="component" value="Unassembled WGS sequence"/>
</dbReference>
<dbReference type="GO" id="GO:0005829">
    <property type="term" value="C:cytosol"/>
    <property type="evidence" value="ECO:0007669"/>
    <property type="project" value="TreeGrafter"/>
</dbReference>
<keyword evidence="1" id="KW-0521">NADP</keyword>
<dbReference type="EMBL" id="BMAT01007787">
    <property type="protein sequence ID" value="GFR71244.1"/>
    <property type="molecule type" value="Genomic_DNA"/>
</dbReference>
<dbReference type="InterPro" id="IPR020843">
    <property type="entry name" value="ER"/>
</dbReference>
<evidence type="ECO:0000313" key="3">
    <source>
        <dbReference type="EMBL" id="GFR71244.1"/>
    </source>
</evidence>
<dbReference type="Pfam" id="PF00107">
    <property type="entry name" value="ADH_zinc_N"/>
    <property type="match status" value="1"/>
</dbReference>
<evidence type="ECO:0000259" key="2">
    <source>
        <dbReference type="SMART" id="SM00829"/>
    </source>
</evidence>
<dbReference type="FunFam" id="3.40.50.720:FF:000244">
    <property type="entry name" value="quinone oxidoreductase"/>
    <property type="match status" value="1"/>
</dbReference>
<feature type="domain" description="Enoyl reductase (ER)" evidence="2">
    <location>
        <begin position="10"/>
        <end position="256"/>
    </location>
</feature>
<proteinExistence type="predicted"/>